<accession>A0ABP0SKR8</accession>
<sequence>MDSKKNGSLPVREVARCWFARNAQLPQGPDSDTESQSIDYSIPLKPYTQSSGCEEHSKAVCWGVAVLVDLSSKPLIQASSASAIGYEAPSKDEPFEEPEGSTEHRSRPVAVPRQDLRGRLLRLHPGHRGGRLAAETSAQSWRAKTADSPAVWLDLGSELAVWLVRVSRSWTNQRRVGDDLLEGLFSTVFSLPWYHKLAPTTPFARRAWRTPEPHEARVFPGFVASGVPSLPRRCAGVSGERAAGTQYYPLSPRARRRSLTGSSEVGRWWHSPGSLEASYAGLDHLRREREGARAPTPPAHRAGILQSTLQEAAFPPPGPQPLPPPMPRMSEAYLSRLGGVPGLDRLQAVEEEKQELLRRLEASGRRNQELELERQTLKSSLDRMQKLLGDLVNVPQEVTPAERLKEVRRYGFMPVGPPRPLSDPRIDVWSPSPDAPGSPWRHSPGWDSVLSREVPSTALADTARIRAVSSPFNFWKREPNRSVSPGYPTPPRLRSMSYGLVTEPVTEAVIPRAAAALPSGSPERFQPGELVAHGRDRYNLMEICQNLPSSRMSRW</sequence>
<dbReference type="Proteomes" id="UP001642484">
    <property type="component" value="Unassembled WGS sequence"/>
</dbReference>
<name>A0ABP0SKR8_9DINO</name>
<keyword evidence="4" id="KW-1185">Reference proteome</keyword>
<feature type="coiled-coil region" evidence="1">
    <location>
        <begin position="343"/>
        <end position="387"/>
    </location>
</feature>
<reference evidence="3 4" key="1">
    <citation type="submission" date="2024-02" db="EMBL/GenBank/DDBJ databases">
        <authorList>
            <person name="Chen Y."/>
            <person name="Shah S."/>
            <person name="Dougan E. K."/>
            <person name="Thang M."/>
            <person name="Chan C."/>
        </authorList>
    </citation>
    <scope>NUCLEOTIDE SEQUENCE [LARGE SCALE GENOMIC DNA]</scope>
</reference>
<organism evidence="3 4">
    <name type="scientific">Durusdinium trenchii</name>
    <dbReference type="NCBI Taxonomy" id="1381693"/>
    <lineage>
        <taxon>Eukaryota</taxon>
        <taxon>Sar</taxon>
        <taxon>Alveolata</taxon>
        <taxon>Dinophyceae</taxon>
        <taxon>Suessiales</taxon>
        <taxon>Symbiodiniaceae</taxon>
        <taxon>Durusdinium</taxon>
    </lineage>
</organism>
<evidence type="ECO:0000313" key="4">
    <source>
        <dbReference type="Proteomes" id="UP001642484"/>
    </source>
</evidence>
<evidence type="ECO:0000256" key="1">
    <source>
        <dbReference type="SAM" id="Coils"/>
    </source>
</evidence>
<proteinExistence type="predicted"/>
<evidence type="ECO:0000256" key="2">
    <source>
        <dbReference type="SAM" id="MobiDB-lite"/>
    </source>
</evidence>
<feature type="region of interest" description="Disordered" evidence="2">
    <location>
        <begin position="87"/>
        <end position="109"/>
    </location>
</feature>
<dbReference type="EMBL" id="CAXAMN010027794">
    <property type="protein sequence ID" value="CAK9112972.1"/>
    <property type="molecule type" value="Genomic_DNA"/>
</dbReference>
<gene>
    <name evidence="3" type="ORF">CCMP2556_LOCUS52321</name>
</gene>
<protein>
    <submittedName>
        <fullName evidence="3">Uncharacterized protein</fullName>
    </submittedName>
</protein>
<comment type="caution">
    <text evidence="3">The sequence shown here is derived from an EMBL/GenBank/DDBJ whole genome shotgun (WGS) entry which is preliminary data.</text>
</comment>
<evidence type="ECO:0000313" key="3">
    <source>
        <dbReference type="EMBL" id="CAK9112972.1"/>
    </source>
</evidence>
<keyword evidence="1" id="KW-0175">Coiled coil</keyword>